<organism evidence="5 6">
    <name type="scientific">Inhella crocodyli</name>
    <dbReference type="NCBI Taxonomy" id="2499851"/>
    <lineage>
        <taxon>Bacteria</taxon>
        <taxon>Pseudomonadati</taxon>
        <taxon>Pseudomonadota</taxon>
        <taxon>Betaproteobacteria</taxon>
        <taxon>Burkholderiales</taxon>
        <taxon>Sphaerotilaceae</taxon>
        <taxon>Inhella</taxon>
    </lineage>
</organism>
<dbReference type="InterPro" id="IPR047584">
    <property type="entry name" value="CyaY"/>
</dbReference>
<comment type="similarity">
    <text evidence="1 4">Belongs to the frataxin family.</text>
</comment>
<dbReference type="InterPro" id="IPR002908">
    <property type="entry name" value="Frataxin/CyaY"/>
</dbReference>
<evidence type="ECO:0000313" key="5">
    <source>
        <dbReference type="EMBL" id="RVT86331.1"/>
    </source>
</evidence>
<evidence type="ECO:0000256" key="4">
    <source>
        <dbReference type="HAMAP-Rule" id="MF_00142"/>
    </source>
</evidence>
<dbReference type="InterPro" id="IPR020895">
    <property type="entry name" value="Frataxin_CS"/>
</dbReference>
<dbReference type="AlphaFoldDB" id="A0A437LLY2"/>
<evidence type="ECO:0000313" key="6">
    <source>
        <dbReference type="Proteomes" id="UP000288587"/>
    </source>
</evidence>
<dbReference type="HAMAP" id="MF_00142">
    <property type="entry name" value="CyaY"/>
    <property type="match status" value="1"/>
</dbReference>
<comment type="function">
    <text evidence="4">Involved in iron-sulfur (Fe-S) cluster assembly. May act as a regulator of Fe-S biogenesis.</text>
</comment>
<keyword evidence="3 4" id="KW-0408">Iron</keyword>
<dbReference type="OrthoDB" id="285675at2"/>
<dbReference type="RefSeq" id="WP_127682827.1">
    <property type="nucleotide sequence ID" value="NZ_SACM01000002.1"/>
</dbReference>
<evidence type="ECO:0000256" key="3">
    <source>
        <dbReference type="ARBA" id="ARBA00023004"/>
    </source>
</evidence>
<dbReference type="PANTHER" id="PTHR16821:SF2">
    <property type="entry name" value="FRATAXIN, MITOCHONDRIAL"/>
    <property type="match status" value="1"/>
</dbReference>
<dbReference type="GO" id="GO:0008199">
    <property type="term" value="F:ferric iron binding"/>
    <property type="evidence" value="ECO:0007669"/>
    <property type="project" value="InterPro"/>
</dbReference>
<dbReference type="InterPro" id="IPR036524">
    <property type="entry name" value="Frataxin/CyaY_sf"/>
</dbReference>
<dbReference type="GO" id="GO:0016226">
    <property type="term" value="P:iron-sulfur cluster assembly"/>
    <property type="evidence" value="ECO:0007669"/>
    <property type="project" value="UniProtKB-UniRule"/>
</dbReference>
<reference evidence="5 6" key="1">
    <citation type="submission" date="2019-01" db="EMBL/GenBank/DDBJ databases">
        <authorList>
            <person name="Chen W.-M."/>
        </authorList>
    </citation>
    <scope>NUCLEOTIDE SEQUENCE [LARGE SCALE GENOMIC DNA]</scope>
    <source>
        <strain evidence="5 6">CCP-18</strain>
    </source>
</reference>
<evidence type="ECO:0000256" key="1">
    <source>
        <dbReference type="ARBA" id="ARBA00008183"/>
    </source>
</evidence>
<dbReference type="NCBIfam" id="TIGR03421">
    <property type="entry name" value="FeS_CyaY"/>
    <property type="match status" value="1"/>
</dbReference>
<sequence>MASLTDFEYHRLTDSLLRRIEAQADAWLQDDVIDIDAQRTGGLLELSFPDRSKLVVNTQPPLHEVWLASKAGGFHFAWREGDWRDTKTGTPFEAVFNEQASLQAGRSLRLSA</sequence>
<dbReference type="SUPFAM" id="SSF55387">
    <property type="entry name" value="Frataxin/Nqo15-like"/>
    <property type="match status" value="1"/>
</dbReference>
<dbReference type="Pfam" id="PF01491">
    <property type="entry name" value="Frataxin_Cyay"/>
    <property type="match status" value="1"/>
</dbReference>
<name>A0A437LLY2_9BURK</name>
<dbReference type="PROSITE" id="PS50810">
    <property type="entry name" value="FRATAXIN_2"/>
    <property type="match status" value="1"/>
</dbReference>
<dbReference type="PANTHER" id="PTHR16821">
    <property type="entry name" value="FRATAXIN"/>
    <property type="match status" value="1"/>
</dbReference>
<keyword evidence="2 4" id="KW-0479">Metal-binding</keyword>
<accession>A0A437LLY2</accession>
<dbReference type="GO" id="GO:0005829">
    <property type="term" value="C:cytosol"/>
    <property type="evidence" value="ECO:0007669"/>
    <property type="project" value="TreeGrafter"/>
</dbReference>
<dbReference type="Proteomes" id="UP000288587">
    <property type="component" value="Unassembled WGS sequence"/>
</dbReference>
<keyword evidence="6" id="KW-1185">Reference proteome</keyword>
<evidence type="ECO:0000256" key="2">
    <source>
        <dbReference type="ARBA" id="ARBA00022723"/>
    </source>
</evidence>
<dbReference type="EMBL" id="SACM01000002">
    <property type="protein sequence ID" value="RVT86331.1"/>
    <property type="molecule type" value="Genomic_DNA"/>
</dbReference>
<dbReference type="PROSITE" id="PS01344">
    <property type="entry name" value="FRATAXIN_1"/>
    <property type="match status" value="1"/>
</dbReference>
<proteinExistence type="inferred from homology"/>
<gene>
    <name evidence="4 5" type="primary">cyaY</name>
    <name evidence="5" type="ORF">EOD73_09900</name>
</gene>
<dbReference type="SMART" id="SM01219">
    <property type="entry name" value="Frataxin_Cyay"/>
    <property type="match status" value="1"/>
</dbReference>
<protein>
    <recommendedName>
        <fullName evidence="4">Iron-sulfur cluster assembly protein CyaY</fullName>
    </recommendedName>
</protein>
<dbReference type="Gene3D" id="3.30.920.10">
    <property type="entry name" value="Frataxin/CyaY"/>
    <property type="match status" value="1"/>
</dbReference>
<dbReference type="GO" id="GO:0008198">
    <property type="term" value="F:ferrous iron binding"/>
    <property type="evidence" value="ECO:0007669"/>
    <property type="project" value="TreeGrafter"/>
</dbReference>
<comment type="caution">
    <text evidence="5">The sequence shown here is derived from an EMBL/GenBank/DDBJ whole genome shotgun (WGS) entry which is preliminary data.</text>
</comment>